<accession>A0A6A6KCY0</accession>
<protein>
    <submittedName>
        <fullName evidence="1">Uncharacterized protein</fullName>
    </submittedName>
</protein>
<proteinExistence type="predicted"/>
<evidence type="ECO:0000313" key="2">
    <source>
        <dbReference type="Proteomes" id="UP000467840"/>
    </source>
</evidence>
<reference evidence="1 2" key="1">
    <citation type="journal article" date="2020" name="Mol. Plant">
        <title>The Chromosome-Based Rubber Tree Genome Provides New Insights into Spurge Genome Evolution and Rubber Biosynthesis.</title>
        <authorList>
            <person name="Liu J."/>
            <person name="Shi C."/>
            <person name="Shi C.C."/>
            <person name="Li W."/>
            <person name="Zhang Q.J."/>
            <person name="Zhang Y."/>
            <person name="Li K."/>
            <person name="Lu H.F."/>
            <person name="Shi C."/>
            <person name="Zhu S.T."/>
            <person name="Xiao Z.Y."/>
            <person name="Nan H."/>
            <person name="Yue Y."/>
            <person name="Zhu X.G."/>
            <person name="Wu Y."/>
            <person name="Hong X.N."/>
            <person name="Fan G.Y."/>
            <person name="Tong Y."/>
            <person name="Zhang D."/>
            <person name="Mao C.L."/>
            <person name="Liu Y.L."/>
            <person name="Hao S.J."/>
            <person name="Liu W.Q."/>
            <person name="Lv M.Q."/>
            <person name="Zhang H.B."/>
            <person name="Liu Y."/>
            <person name="Hu-Tang G.R."/>
            <person name="Wang J.P."/>
            <person name="Wang J.H."/>
            <person name="Sun Y.H."/>
            <person name="Ni S.B."/>
            <person name="Chen W.B."/>
            <person name="Zhang X.C."/>
            <person name="Jiao Y.N."/>
            <person name="Eichler E.E."/>
            <person name="Li G.H."/>
            <person name="Liu X."/>
            <person name="Gao L.Z."/>
        </authorList>
    </citation>
    <scope>NUCLEOTIDE SEQUENCE [LARGE SCALE GENOMIC DNA]</scope>
    <source>
        <strain evidence="2">cv. GT1</strain>
        <tissue evidence="1">Leaf</tissue>
    </source>
</reference>
<comment type="caution">
    <text evidence="1">The sequence shown here is derived from an EMBL/GenBank/DDBJ whole genome shotgun (WGS) entry which is preliminary data.</text>
</comment>
<gene>
    <name evidence="1" type="ORF">GH714_029252</name>
</gene>
<sequence length="186" mass="20238">MENTLLLDFLLPYKINLLMADVLLLGVYLLRLTAPVGLEEVLLKSYKGWATCSSVVWVPIELILLMKFILFSGSIPDKDDLGKIGSEATDLPENEFLDIDLAKDIATVPLLVSIMDSKSVDSSFLGGIASSNIQFSGNLTCSHSMDLGTTKFPFSKSVTKKVVVPFGDMSLVVSSLRLDTTVFIAL</sequence>
<name>A0A6A6KCY0_HEVBR</name>
<keyword evidence="2" id="KW-1185">Reference proteome</keyword>
<dbReference type="Proteomes" id="UP000467840">
    <property type="component" value="Chromosome 3"/>
</dbReference>
<organism evidence="1 2">
    <name type="scientific">Hevea brasiliensis</name>
    <name type="common">Para rubber tree</name>
    <name type="synonym">Siphonia brasiliensis</name>
    <dbReference type="NCBI Taxonomy" id="3981"/>
    <lineage>
        <taxon>Eukaryota</taxon>
        <taxon>Viridiplantae</taxon>
        <taxon>Streptophyta</taxon>
        <taxon>Embryophyta</taxon>
        <taxon>Tracheophyta</taxon>
        <taxon>Spermatophyta</taxon>
        <taxon>Magnoliopsida</taxon>
        <taxon>eudicotyledons</taxon>
        <taxon>Gunneridae</taxon>
        <taxon>Pentapetalae</taxon>
        <taxon>rosids</taxon>
        <taxon>fabids</taxon>
        <taxon>Malpighiales</taxon>
        <taxon>Euphorbiaceae</taxon>
        <taxon>Crotonoideae</taxon>
        <taxon>Micrandreae</taxon>
        <taxon>Hevea</taxon>
    </lineage>
</organism>
<dbReference type="EMBL" id="JAAGAX010000017">
    <property type="protein sequence ID" value="KAF2286770.1"/>
    <property type="molecule type" value="Genomic_DNA"/>
</dbReference>
<evidence type="ECO:0000313" key="1">
    <source>
        <dbReference type="EMBL" id="KAF2286770.1"/>
    </source>
</evidence>
<dbReference type="AlphaFoldDB" id="A0A6A6KCY0"/>